<dbReference type="AlphaFoldDB" id="L5KLL3"/>
<dbReference type="EMBL" id="KB030661">
    <property type="protein sequence ID" value="ELK12212.1"/>
    <property type="molecule type" value="Genomic_DNA"/>
</dbReference>
<protein>
    <submittedName>
        <fullName evidence="2">Uncharacterized protein</fullName>
    </submittedName>
</protein>
<evidence type="ECO:0000313" key="2">
    <source>
        <dbReference type="EMBL" id="ELK12212.1"/>
    </source>
</evidence>
<sequence length="144" mass="15031">MASSQPGVELSGSKHWHGGPAIPKLCNVGLTPPKPRLSPEAETGSTQQNPQSKGEREVGQPVCPNTAAAVPAPSIGKNVTHPAASTKPEPGAYIEQIRRPACKSTHALAPLKATMRSQPTAPGSVRPEEEPAQPTEHLGTTVMR</sequence>
<dbReference type="Proteomes" id="UP000010552">
    <property type="component" value="Unassembled WGS sequence"/>
</dbReference>
<dbReference type="InParanoid" id="L5KLL3"/>
<name>L5KLL3_PTEAL</name>
<feature type="compositionally biased region" description="Polar residues" evidence="1">
    <location>
        <begin position="43"/>
        <end position="52"/>
    </location>
</feature>
<evidence type="ECO:0000256" key="1">
    <source>
        <dbReference type="SAM" id="MobiDB-lite"/>
    </source>
</evidence>
<proteinExistence type="predicted"/>
<gene>
    <name evidence="2" type="ORF">PAL_GLEAN10014486</name>
</gene>
<feature type="region of interest" description="Disordered" evidence="1">
    <location>
        <begin position="109"/>
        <end position="144"/>
    </location>
</feature>
<accession>L5KLL3</accession>
<organism evidence="2 3">
    <name type="scientific">Pteropus alecto</name>
    <name type="common">Black flying fox</name>
    <dbReference type="NCBI Taxonomy" id="9402"/>
    <lineage>
        <taxon>Eukaryota</taxon>
        <taxon>Metazoa</taxon>
        <taxon>Chordata</taxon>
        <taxon>Craniata</taxon>
        <taxon>Vertebrata</taxon>
        <taxon>Euteleostomi</taxon>
        <taxon>Mammalia</taxon>
        <taxon>Eutheria</taxon>
        <taxon>Laurasiatheria</taxon>
        <taxon>Chiroptera</taxon>
        <taxon>Yinpterochiroptera</taxon>
        <taxon>Pteropodoidea</taxon>
        <taxon>Pteropodidae</taxon>
        <taxon>Pteropodinae</taxon>
        <taxon>Pteropus</taxon>
    </lineage>
</organism>
<feature type="region of interest" description="Disordered" evidence="1">
    <location>
        <begin position="1"/>
        <end position="94"/>
    </location>
</feature>
<evidence type="ECO:0000313" key="3">
    <source>
        <dbReference type="Proteomes" id="UP000010552"/>
    </source>
</evidence>
<reference evidence="3" key="1">
    <citation type="journal article" date="2013" name="Science">
        <title>Comparative analysis of bat genomes provides insight into the evolution of flight and immunity.</title>
        <authorList>
            <person name="Zhang G."/>
            <person name="Cowled C."/>
            <person name="Shi Z."/>
            <person name="Huang Z."/>
            <person name="Bishop-Lilly K.A."/>
            <person name="Fang X."/>
            <person name="Wynne J.W."/>
            <person name="Xiong Z."/>
            <person name="Baker M.L."/>
            <person name="Zhao W."/>
            <person name="Tachedjian M."/>
            <person name="Zhu Y."/>
            <person name="Zhou P."/>
            <person name="Jiang X."/>
            <person name="Ng J."/>
            <person name="Yang L."/>
            <person name="Wu L."/>
            <person name="Xiao J."/>
            <person name="Feng Y."/>
            <person name="Chen Y."/>
            <person name="Sun X."/>
            <person name="Zhang Y."/>
            <person name="Marsh G.A."/>
            <person name="Crameri G."/>
            <person name="Broder C.C."/>
            <person name="Frey K.G."/>
            <person name="Wang L.F."/>
            <person name="Wang J."/>
        </authorList>
    </citation>
    <scope>NUCLEOTIDE SEQUENCE [LARGE SCALE GENOMIC DNA]</scope>
</reference>
<keyword evidence="3" id="KW-1185">Reference proteome</keyword>